<dbReference type="KEGG" id="ovb:NB640_06685"/>
<evidence type="ECO:0000259" key="1">
    <source>
        <dbReference type="Pfam" id="PF12146"/>
    </source>
</evidence>
<reference evidence="2" key="1">
    <citation type="journal article" date="2022" name="Front. Microbiol.">
        <title>New perspectives on an old grouping: The genomic and phenotypic variability of Oxalobacter formigenes and the implications for calcium oxalate stone prevention.</title>
        <authorList>
            <person name="Chmiel J.A."/>
            <person name="Carr C."/>
            <person name="Stuivenberg G.A."/>
            <person name="Venema R."/>
            <person name="Chanyi R.M."/>
            <person name="Al K.F."/>
            <person name="Giguere D."/>
            <person name="Say H."/>
            <person name="Akouris P.P."/>
            <person name="Dominguez Romero S.A."/>
            <person name="Kwong A."/>
            <person name="Tai V."/>
            <person name="Koval S.F."/>
            <person name="Razvi H."/>
            <person name="Bjazevic J."/>
            <person name="Burton J.P."/>
        </authorList>
    </citation>
    <scope>NUCLEOTIDE SEQUENCE</scope>
    <source>
        <strain evidence="2">WoOx3</strain>
    </source>
</reference>
<gene>
    <name evidence="2" type="ORF">NB640_06685</name>
</gene>
<sequence>MNANTKKFHIAGPAGQIECALDLPADQPVGIALLGHPHPLYGGTMDNKVVQIMARAFVDLDYVTVRMNFRGVGSSQGAHAQGVGEADDMALVLEHAQKQYPGLPVVLGGYSFGTYVVSLLQQKMASEGAPPERMVLVSATAGKWALDSVPKNTLLIHGETDDIVPLPDLFQWARPQDLPVVVVTGADHLFNRKLHHIHDIIDAMWQR</sequence>
<dbReference type="Gene3D" id="3.40.50.1820">
    <property type="entry name" value="alpha/beta hydrolase"/>
    <property type="match status" value="1"/>
</dbReference>
<evidence type="ECO:0000313" key="3">
    <source>
        <dbReference type="Proteomes" id="UP001156215"/>
    </source>
</evidence>
<dbReference type="Pfam" id="PF12146">
    <property type="entry name" value="Hydrolase_4"/>
    <property type="match status" value="1"/>
</dbReference>
<evidence type="ECO:0000313" key="2">
    <source>
        <dbReference type="EMBL" id="WAW08980.1"/>
    </source>
</evidence>
<dbReference type="InterPro" id="IPR022742">
    <property type="entry name" value="Hydrolase_4"/>
</dbReference>
<protein>
    <submittedName>
        <fullName evidence="2">Alpha/beta hydrolase</fullName>
    </submittedName>
</protein>
<keyword evidence="3" id="KW-1185">Reference proteome</keyword>
<keyword evidence="2" id="KW-0378">Hydrolase</keyword>
<dbReference type="AlphaFoldDB" id="A0A9E9LWN2"/>
<organism evidence="2 3">
    <name type="scientific">Oxalobacter vibrioformis</name>
    <dbReference type="NCBI Taxonomy" id="933080"/>
    <lineage>
        <taxon>Bacteria</taxon>
        <taxon>Pseudomonadati</taxon>
        <taxon>Pseudomonadota</taxon>
        <taxon>Betaproteobacteria</taxon>
        <taxon>Burkholderiales</taxon>
        <taxon>Oxalobacteraceae</taxon>
        <taxon>Oxalobacter</taxon>
    </lineage>
</organism>
<feature type="domain" description="Serine aminopeptidase S33" evidence="1">
    <location>
        <begin position="50"/>
        <end position="140"/>
    </location>
</feature>
<dbReference type="InterPro" id="IPR029058">
    <property type="entry name" value="AB_hydrolase_fold"/>
</dbReference>
<dbReference type="PANTHER" id="PTHR42103:SF2">
    <property type="entry name" value="AB HYDROLASE-1 DOMAIN-CONTAINING PROTEIN"/>
    <property type="match status" value="1"/>
</dbReference>
<name>A0A9E9LWN2_9BURK</name>
<accession>A0A9E9LWN2</accession>
<dbReference type="SUPFAM" id="SSF53474">
    <property type="entry name" value="alpha/beta-Hydrolases"/>
    <property type="match status" value="1"/>
</dbReference>
<dbReference type="PANTHER" id="PTHR42103">
    <property type="entry name" value="ALPHA/BETA-HYDROLASES SUPERFAMILY PROTEIN"/>
    <property type="match status" value="1"/>
</dbReference>
<dbReference type="GO" id="GO:0016787">
    <property type="term" value="F:hydrolase activity"/>
    <property type="evidence" value="ECO:0007669"/>
    <property type="project" value="UniProtKB-KW"/>
</dbReference>
<dbReference type="Proteomes" id="UP001156215">
    <property type="component" value="Chromosome"/>
</dbReference>
<proteinExistence type="predicted"/>
<dbReference type="RefSeq" id="WP_269307972.1">
    <property type="nucleotide sequence ID" value="NZ_CP098242.1"/>
</dbReference>
<dbReference type="EMBL" id="CP098242">
    <property type="protein sequence ID" value="WAW08980.1"/>
    <property type="molecule type" value="Genomic_DNA"/>
</dbReference>